<feature type="region of interest" description="Disordered" evidence="1">
    <location>
        <begin position="1"/>
        <end position="152"/>
    </location>
</feature>
<evidence type="ECO:0000313" key="2">
    <source>
        <dbReference type="EMBL" id="KAK3324598.1"/>
    </source>
</evidence>
<sequence length="601" mass="68044">MASYPCEPPKQITDQSQSQLQTPAEPIAQLYPAQPESQGQTGEKETLTQRQSPNNQDHSDAQQFTFACEPSPRRKRGRPLGSKNKPKPADGIAQPPGKGFSTPPSTLPRPGNRRGRPPGTKNKPKPATTGHGTPKPTNGTNQSDEPRQLGRGQGEVETPFMRQTQYALLSPGPLTLRMGGASDGINVADVHVDTRGNECYDDGVFFKQEREGNDLPPAKKPRAEAIMGAKAVPLVENHYPPASQIPRARAVERFRSTRLGPSMTLEEAVRLLPDKLLGIAPLWGADNETRLQESWSSLDQQLLEQQSKANSEEQSLWKMMLHLFGCHLYDLFRYGLRFDDCDPEEATTYGTSTIWLSKRMCRSLQGLLSHPIWHGNLDALRFALQTAICHRVEGHIQPISRWNPTEEEQEILEDISGSSPVERTGAHFYLRWYPGSIPEIKRLCNMIQEIASQHDTTDPRLPRHPQEKTLFLLQQADVKVVISALDNMQIYGEKIYSLPCQALLSAYRDVLPDEKWQEFHPRTLETVIEWKKEYALANRRDWIISKRYWRDGIRPDPKVPHFEPWDVPSNHDIPIHVSSQLLGFTPEHVEMMRGTIWPFCP</sequence>
<proteinExistence type="predicted"/>
<name>A0AAE0IG75_9PEZI</name>
<accession>A0AAE0IG75</accession>
<gene>
    <name evidence="2" type="ORF">B0T19DRAFT_428927</name>
</gene>
<keyword evidence="3" id="KW-1185">Reference proteome</keyword>
<dbReference type="AlphaFoldDB" id="A0AAE0IG75"/>
<evidence type="ECO:0000256" key="1">
    <source>
        <dbReference type="SAM" id="MobiDB-lite"/>
    </source>
</evidence>
<comment type="caution">
    <text evidence="2">The sequence shown here is derived from an EMBL/GenBank/DDBJ whole genome shotgun (WGS) entry which is preliminary data.</text>
</comment>
<reference evidence="2" key="2">
    <citation type="submission" date="2023-06" db="EMBL/GenBank/DDBJ databases">
        <authorList>
            <consortium name="Lawrence Berkeley National Laboratory"/>
            <person name="Haridas S."/>
            <person name="Hensen N."/>
            <person name="Bonometti L."/>
            <person name="Westerberg I."/>
            <person name="Brannstrom I.O."/>
            <person name="Guillou S."/>
            <person name="Cros-Aarteil S."/>
            <person name="Calhoun S."/>
            <person name="Kuo A."/>
            <person name="Mondo S."/>
            <person name="Pangilinan J."/>
            <person name="Riley R."/>
            <person name="Labutti K."/>
            <person name="Andreopoulos B."/>
            <person name="Lipzen A."/>
            <person name="Chen C."/>
            <person name="Yanf M."/>
            <person name="Daum C."/>
            <person name="Ng V."/>
            <person name="Clum A."/>
            <person name="Steindorff A."/>
            <person name="Ohm R."/>
            <person name="Martin F."/>
            <person name="Silar P."/>
            <person name="Natvig D."/>
            <person name="Lalanne C."/>
            <person name="Gautier V."/>
            <person name="Ament-Velasquez S.L."/>
            <person name="Kruys A."/>
            <person name="Hutchinson M.I."/>
            <person name="Powell A.J."/>
            <person name="Barry K."/>
            <person name="Miller A.N."/>
            <person name="Grigoriev I.V."/>
            <person name="Debuchy R."/>
            <person name="Gladieux P."/>
            <person name="Thoren M.H."/>
            <person name="Johannesson H."/>
        </authorList>
    </citation>
    <scope>NUCLEOTIDE SEQUENCE</scope>
    <source>
        <strain evidence="2">SMH4131-1</strain>
    </source>
</reference>
<evidence type="ECO:0000313" key="3">
    <source>
        <dbReference type="Proteomes" id="UP001286456"/>
    </source>
</evidence>
<feature type="compositionally biased region" description="Polar residues" evidence="1">
    <location>
        <begin position="48"/>
        <end position="65"/>
    </location>
</feature>
<dbReference type="EMBL" id="JAUEPO010000004">
    <property type="protein sequence ID" value="KAK3324598.1"/>
    <property type="molecule type" value="Genomic_DNA"/>
</dbReference>
<protein>
    <submittedName>
        <fullName evidence="2">Uncharacterized protein</fullName>
    </submittedName>
</protein>
<reference evidence="2" key="1">
    <citation type="journal article" date="2023" name="Mol. Phylogenet. Evol.">
        <title>Genome-scale phylogeny and comparative genomics of the fungal order Sordariales.</title>
        <authorList>
            <person name="Hensen N."/>
            <person name="Bonometti L."/>
            <person name="Westerberg I."/>
            <person name="Brannstrom I.O."/>
            <person name="Guillou S."/>
            <person name="Cros-Aarteil S."/>
            <person name="Calhoun S."/>
            <person name="Haridas S."/>
            <person name="Kuo A."/>
            <person name="Mondo S."/>
            <person name="Pangilinan J."/>
            <person name="Riley R."/>
            <person name="LaButti K."/>
            <person name="Andreopoulos B."/>
            <person name="Lipzen A."/>
            <person name="Chen C."/>
            <person name="Yan M."/>
            <person name="Daum C."/>
            <person name="Ng V."/>
            <person name="Clum A."/>
            <person name="Steindorff A."/>
            <person name="Ohm R.A."/>
            <person name="Martin F."/>
            <person name="Silar P."/>
            <person name="Natvig D.O."/>
            <person name="Lalanne C."/>
            <person name="Gautier V."/>
            <person name="Ament-Velasquez S.L."/>
            <person name="Kruys A."/>
            <person name="Hutchinson M.I."/>
            <person name="Powell A.J."/>
            <person name="Barry K."/>
            <person name="Miller A.N."/>
            <person name="Grigoriev I.V."/>
            <person name="Debuchy R."/>
            <person name="Gladieux P."/>
            <person name="Hiltunen Thoren M."/>
            <person name="Johannesson H."/>
        </authorList>
    </citation>
    <scope>NUCLEOTIDE SEQUENCE</scope>
    <source>
        <strain evidence="2">SMH4131-1</strain>
    </source>
</reference>
<organism evidence="2 3">
    <name type="scientific">Cercophora scortea</name>
    <dbReference type="NCBI Taxonomy" id="314031"/>
    <lineage>
        <taxon>Eukaryota</taxon>
        <taxon>Fungi</taxon>
        <taxon>Dikarya</taxon>
        <taxon>Ascomycota</taxon>
        <taxon>Pezizomycotina</taxon>
        <taxon>Sordariomycetes</taxon>
        <taxon>Sordariomycetidae</taxon>
        <taxon>Sordariales</taxon>
        <taxon>Lasiosphaeriaceae</taxon>
        <taxon>Cercophora</taxon>
    </lineage>
</organism>
<feature type="compositionally biased region" description="Polar residues" evidence="1">
    <location>
        <begin position="12"/>
        <end position="22"/>
    </location>
</feature>
<dbReference type="Proteomes" id="UP001286456">
    <property type="component" value="Unassembled WGS sequence"/>
</dbReference>